<sequence>TRRARSVDYINEERSDVMDAPITTAVNGTSGKLYVWYDNEWGNSMRMAEPVAKADIIKMVEQRPYARTANFFGCARSQRVRLGPTGSSYSIMICGCHHWCRRCGVSTQALV</sequence>
<dbReference type="Gene3D" id="3.30.360.10">
    <property type="entry name" value="Dihydrodipicolinate Reductase, domain 2"/>
    <property type="match status" value="1"/>
</dbReference>
<gene>
    <name evidence="1" type="ORF">JKP88DRAFT_237796</name>
</gene>
<protein>
    <recommendedName>
        <fullName evidence="3">Glyceraldehyde-3-phosphate dehydrogenase</fullName>
    </recommendedName>
</protein>
<dbReference type="PANTHER" id="PTHR42955">
    <property type="entry name" value="GLYCERALDEHYDE-3-PHOSPHATE DEHYDROGENASE"/>
    <property type="match status" value="1"/>
</dbReference>
<dbReference type="Proteomes" id="UP000664859">
    <property type="component" value="Unassembled WGS sequence"/>
</dbReference>
<proteinExistence type="predicted"/>
<keyword evidence="2" id="KW-1185">Reference proteome</keyword>
<dbReference type="EMBL" id="JAFCMP010000171">
    <property type="protein sequence ID" value="KAG5184283.1"/>
    <property type="molecule type" value="Genomic_DNA"/>
</dbReference>
<reference evidence="1" key="1">
    <citation type="submission" date="2021-02" db="EMBL/GenBank/DDBJ databases">
        <title>First Annotated Genome of the Yellow-green Alga Tribonema minus.</title>
        <authorList>
            <person name="Mahan K.M."/>
        </authorList>
    </citation>
    <scope>NUCLEOTIDE SEQUENCE</scope>
    <source>
        <strain evidence="1">UTEX B ZZ1240</strain>
    </source>
</reference>
<dbReference type="InterPro" id="IPR052978">
    <property type="entry name" value="GAP_dehydrogenase"/>
</dbReference>
<evidence type="ECO:0008006" key="3">
    <source>
        <dbReference type="Google" id="ProtNLM"/>
    </source>
</evidence>
<dbReference type="AlphaFoldDB" id="A0A836CGE5"/>
<accession>A0A836CGE5</accession>
<evidence type="ECO:0000313" key="1">
    <source>
        <dbReference type="EMBL" id="KAG5184283.1"/>
    </source>
</evidence>
<dbReference type="PANTHER" id="PTHR42955:SF1">
    <property type="entry name" value="GLYCERALDEHYDE-3-PHOSPHATE DEHYDROGENASE"/>
    <property type="match status" value="1"/>
</dbReference>
<organism evidence="1 2">
    <name type="scientific">Tribonema minus</name>
    <dbReference type="NCBI Taxonomy" id="303371"/>
    <lineage>
        <taxon>Eukaryota</taxon>
        <taxon>Sar</taxon>
        <taxon>Stramenopiles</taxon>
        <taxon>Ochrophyta</taxon>
        <taxon>PX clade</taxon>
        <taxon>Xanthophyceae</taxon>
        <taxon>Tribonematales</taxon>
        <taxon>Tribonemataceae</taxon>
        <taxon>Tribonema</taxon>
    </lineage>
</organism>
<feature type="non-terminal residue" evidence="1">
    <location>
        <position position="111"/>
    </location>
</feature>
<name>A0A836CGE5_9STRA</name>
<feature type="non-terminal residue" evidence="1">
    <location>
        <position position="1"/>
    </location>
</feature>
<evidence type="ECO:0000313" key="2">
    <source>
        <dbReference type="Proteomes" id="UP000664859"/>
    </source>
</evidence>
<dbReference type="Gene3D" id="3.40.50.720">
    <property type="entry name" value="NAD(P)-binding Rossmann-like Domain"/>
    <property type="match status" value="1"/>
</dbReference>
<dbReference type="OrthoDB" id="1152826at2759"/>
<comment type="caution">
    <text evidence="1">The sequence shown here is derived from an EMBL/GenBank/DDBJ whole genome shotgun (WGS) entry which is preliminary data.</text>
</comment>